<organism evidence="1 2">
    <name type="scientific">Hyalomma asiaticum</name>
    <name type="common">Tick</name>
    <dbReference type="NCBI Taxonomy" id="266040"/>
    <lineage>
        <taxon>Eukaryota</taxon>
        <taxon>Metazoa</taxon>
        <taxon>Ecdysozoa</taxon>
        <taxon>Arthropoda</taxon>
        <taxon>Chelicerata</taxon>
        <taxon>Arachnida</taxon>
        <taxon>Acari</taxon>
        <taxon>Parasitiformes</taxon>
        <taxon>Ixodida</taxon>
        <taxon>Ixodoidea</taxon>
        <taxon>Ixodidae</taxon>
        <taxon>Hyalomminae</taxon>
        <taxon>Hyalomma</taxon>
    </lineage>
</organism>
<evidence type="ECO:0000313" key="2">
    <source>
        <dbReference type="Proteomes" id="UP000821845"/>
    </source>
</evidence>
<evidence type="ECO:0000313" key="1">
    <source>
        <dbReference type="EMBL" id="KAH6935657.1"/>
    </source>
</evidence>
<keyword evidence="2" id="KW-1185">Reference proteome</keyword>
<gene>
    <name evidence="1" type="ORF">HPB50_007475</name>
</gene>
<protein>
    <submittedName>
        <fullName evidence="1">Uncharacterized protein</fullName>
    </submittedName>
</protein>
<dbReference type="Proteomes" id="UP000821845">
    <property type="component" value="Chromosome 3"/>
</dbReference>
<accession>A0ACB7SKG9</accession>
<comment type="caution">
    <text evidence="1">The sequence shown here is derived from an EMBL/GenBank/DDBJ whole genome shotgun (WGS) entry which is preliminary data.</text>
</comment>
<reference evidence="1" key="1">
    <citation type="submission" date="2020-05" db="EMBL/GenBank/DDBJ databases">
        <title>Large-scale comparative analyses of tick genomes elucidate their genetic diversity and vector capacities.</title>
        <authorList>
            <person name="Jia N."/>
            <person name="Wang J."/>
            <person name="Shi W."/>
            <person name="Du L."/>
            <person name="Sun Y."/>
            <person name="Zhan W."/>
            <person name="Jiang J."/>
            <person name="Wang Q."/>
            <person name="Zhang B."/>
            <person name="Ji P."/>
            <person name="Sakyi L.B."/>
            <person name="Cui X."/>
            <person name="Yuan T."/>
            <person name="Jiang B."/>
            <person name="Yang W."/>
            <person name="Lam T.T.-Y."/>
            <person name="Chang Q."/>
            <person name="Ding S."/>
            <person name="Wang X."/>
            <person name="Zhu J."/>
            <person name="Ruan X."/>
            <person name="Zhao L."/>
            <person name="Wei J."/>
            <person name="Que T."/>
            <person name="Du C."/>
            <person name="Cheng J."/>
            <person name="Dai P."/>
            <person name="Han X."/>
            <person name="Huang E."/>
            <person name="Gao Y."/>
            <person name="Liu J."/>
            <person name="Shao H."/>
            <person name="Ye R."/>
            <person name="Li L."/>
            <person name="Wei W."/>
            <person name="Wang X."/>
            <person name="Wang C."/>
            <person name="Yang T."/>
            <person name="Huo Q."/>
            <person name="Li W."/>
            <person name="Guo W."/>
            <person name="Chen H."/>
            <person name="Zhou L."/>
            <person name="Ni X."/>
            <person name="Tian J."/>
            <person name="Zhou Y."/>
            <person name="Sheng Y."/>
            <person name="Liu T."/>
            <person name="Pan Y."/>
            <person name="Xia L."/>
            <person name="Li J."/>
            <person name="Zhao F."/>
            <person name="Cao W."/>
        </authorList>
    </citation>
    <scope>NUCLEOTIDE SEQUENCE</scope>
    <source>
        <strain evidence="1">Hyas-2018</strain>
    </source>
</reference>
<proteinExistence type="predicted"/>
<sequence length="183" mass="21057">MDITVLRKEELLLLAAVLGMDINSRLRKPEIRAAIEEVGFEEDELTDAWEEICRERNERAEEKEKQEKREQRQAEIGLERIKLEQASLLPFEIEQTAQVTYAVTLSERSVPTQCPEQKPDPVAPARQRRGLATPVLPRMTERRECERGRFEARVRETRTPAASGDGQHVHLLCIMAWTINDVA</sequence>
<name>A0ACB7SKG9_HYAAI</name>
<dbReference type="EMBL" id="CM023483">
    <property type="protein sequence ID" value="KAH6935657.1"/>
    <property type="molecule type" value="Genomic_DNA"/>
</dbReference>